<evidence type="ECO:0000256" key="1">
    <source>
        <dbReference type="SAM" id="MobiDB-lite"/>
    </source>
</evidence>
<evidence type="ECO:0000313" key="2">
    <source>
        <dbReference type="EMBL" id="MBB4886944.1"/>
    </source>
</evidence>
<dbReference type="Proteomes" id="UP000556436">
    <property type="component" value="Unassembled WGS sequence"/>
</dbReference>
<name>A0A7W7LB28_STRNE</name>
<organism evidence="2 3">
    <name type="scientific">Streptomyces netropsis</name>
    <name type="common">Streptoverticillium netropsis</name>
    <dbReference type="NCBI Taxonomy" id="55404"/>
    <lineage>
        <taxon>Bacteria</taxon>
        <taxon>Bacillati</taxon>
        <taxon>Actinomycetota</taxon>
        <taxon>Actinomycetes</taxon>
        <taxon>Kitasatosporales</taxon>
        <taxon>Streptomycetaceae</taxon>
        <taxon>Streptomyces</taxon>
    </lineage>
</organism>
<accession>A0A7W7LB28</accession>
<feature type="region of interest" description="Disordered" evidence="1">
    <location>
        <begin position="1"/>
        <end position="54"/>
    </location>
</feature>
<dbReference type="EMBL" id="JACHJG010000005">
    <property type="protein sequence ID" value="MBB4886944.1"/>
    <property type="molecule type" value="Genomic_DNA"/>
</dbReference>
<feature type="compositionally biased region" description="Low complexity" evidence="1">
    <location>
        <begin position="37"/>
        <end position="48"/>
    </location>
</feature>
<proteinExistence type="predicted"/>
<protein>
    <submittedName>
        <fullName evidence="2">Uncharacterized protein</fullName>
    </submittedName>
</protein>
<sequence length="107" mass="11870">MDQPQYRSLHPPLHRPHRSPHDPVREPQQHAGWWAGPSRTAARSTTPRARLRDAPRARPAIPPRVTSCARSSLAGCRAPVTASGLCVGIFQRRPGQWWQAADQETAA</sequence>
<reference evidence="2 3" key="1">
    <citation type="submission" date="2020-08" db="EMBL/GenBank/DDBJ databases">
        <title>Genomic Encyclopedia of Type Strains, Phase III (KMG-III): the genomes of soil and plant-associated and newly described type strains.</title>
        <authorList>
            <person name="Whitman W."/>
        </authorList>
    </citation>
    <scope>NUCLEOTIDE SEQUENCE [LARGE SCALE GENOMIC DNA]</scope>
    <source>
        <strain evidence="2 3">CECT 3265</strain>
    </source>
</reference>
<dbReference type="AlphaFoldDB" id="A0A7W7LB28"/>
<feature type="compositionally biased region" description="Basic and acidic residues" evidence="1">
    <location>
        <begin position="19"/>
        <end position="28"/>
    </location>
</feature>
<evidence type="ECO:0000313" key="3">
    <source>
        <dbReference type="Proteomes" id="UP000556436"/>
    </source>
</evidence>
<keyword evidence="3" id="KW-1185">Reference proteome</keyword>
<comment type="caution">
    <text evidence="2">The sequence shown here is derived from an EMBL/GenBank/DDBJ whole genome shotgun (WGS) entry which is preliminary data.</text>
</comment>
<gene>
    <name evidence="2" type="ORF">FHS38_002989</name>
</gene>